<evidence type="ECO:0000313" key="1">
    <source>
        <dbReference type="EMBL" id="KAF2751186.1"/>
    </source>
</evidence>
<accession>A0A6A6VN12</accession>
<dbReference type="OrthoDB" id="10006572at2759"/>
<organism evidence="1 2">
    <name type="scientific">Sporormia fimetaria CBS 119925</name>
    <dbReference type="NCBI Taxonomy" id="1340428"/>
    <lineage>
        <taxon>Eukaryota</taxon>
        <taxon>Fungi</taxon>
        <taxon>Dikarya</taxon>
        <taxon>Ascomycota</taxon>
        <taxon>Pezizomycotina</taxon>
        <taxon>Dothideomycetes</taxon>
        <taxon>Pleosporomycetidae</taxon>
        <taxon>Pleosporales</taxon>
        <taxon>Sporormiaceae</taxon>
        <taxon>Sporormia</taxon>
    </lineage>
</organism>
<sequence length="483" mass="54849">MNVEDMNQQPLHYVTRLAELSRLRDQHFADLSMWHKQYPELNFHDTEKWKDRQVLVCHASLDLMEKQPSGAHLGIQYVLDAHRELGILEPLHCRTRFYDNTERVHDDVKKCDYASDTSYRLPFGSQFWVHRLNKLRKDLLFARSREDHVAARKHESQVQRSLQYMTAIQDIQGTRHDTGEEQPLLTVLWRFTFARTLDGPGRVTWRAVHFPTQAFNSWDGKAEDIEMSEDLGLMPSVYPSLPPELYNVSFQHCLSPLDLESLAHVPMEALNDFSNPASATAPSLATDYSQPQSLLSLAHSQDTHMDQTQDYQDANNIDFHGGSIAIQLGPPIDLDGFETYNDMHAASLHQLSALDPNGQAGSQGFGHFNQLDGGMSVPMTNCYPVKQWHFNDIISRMEGAAENLHSLNLQPHATSVEEHGIVGPGILHSTQLGQDGLWKLQSGFGCEDTHVGAMSNDVHRKERQAQEILELIERDQREAAGRF</sequence>
<name>A0A6A6VN12_9PLEO</name>
<dbReference type="Proteomes" id="UP000799440">
    <property type="component" value="Unassembled WGS sequence"/>
</dbReference>
<proteinExistence type="predicted"/>
<evidence type="ECO:0000313" key="2">
    <source>
        <dbReference type="Proteomes" id="UP000799440"/>
    </source>
</evidence>
<gene>
    <name evidence="1" type="ORF">M011DRAFT_473694</name>
</gene>
<dbReference type="AlphaFoldDB" id="A0A6A6VN12"/>
<keyword evidence="2" id="KW-1185">Reference proteome</keyword>
<reference evidence="1" key="1">
    <citation type="journal article" date="2020" name="Stud. Mycol.">
        <title>101 Dothideomycetes genomes: a test case for predicting lifestyles and emergence of pathogens.</title>
        <authorList>
            <person name="Haridas S."/>
            <person name="Albert R."/>
            <person name="Binder M."/>
            <person name="Bloem J."/>
            <person name="Labutti K."/>
            <person name="Salamov A."/>
            <person name="Andreopoulos B."/>
            <person name="Baker S."/>
            <person name="Barry K."/>
            <person name="Bills G."/>
            <person name="Bluhm B."/>
            <person name="Cannon C."/>
            <person name="Castanera R."/>
            <person name="Culley D."/>
            <person name="Daum C."/>
            <person name="Ezra D."/>
            <person name="Gonzalez J."/>
            <person name="Henrissat B."/>
            <person name="Kuo A."/>
            <person name="Liang C."/>
            <person name="Lipzen A."/>
            <person name="Lutzoni F."/>
            <person name="Magnuson J."/>
            <person name="Mondo S."/>
            <person name="Nolan M."/>
            <person name="Ohm R."/>
            <person name="Pangilinan J."/>
            <person name="Park H.-J."/>
            <person name="Ramirez L."/>
            <person name="Alfaro M."/>
            <person name="Sun H."/>
            <person name="Tritt A."/>
            <person name="Yoshinaga Y."/>
            <person name="Zwiers L.-H."/>
            <person name="Turgeon B."/>
            <person name="Goodwin S."/>
            <person name="Spatafora J."/>
            <person name="Crous P."/>
            <person name="Grigoriev I."/>
        </authorList>
    </citation>
    <scope>NUCLEOTIDE SEQUENCE</scope>
    <source>
        <strain evidence="1">CBS 119925</strain>
    </source>
</reference>
<protein>
    <submittedName>
        <fullName evidence="1">Uncharacterized protein</fullName>
    </submittedName>
</protein>
<dbReference type="EMBL" id="MU006562">
    <property type="protein sequence ID" value="KAF2751186.1"/>
    <property type="molecule type" value="Genomic_DNA"/>
</dbReference>